<dbReference type="GeneID" id="111250227"/>
<reference evidence="2" key="1">
    <citation type="submission" date="2021-01" db="UniProtKB">
        <authorList>
            <consortium name="EnsemblMetazoa"/>
        </authorList>
    </citation>
    <scope>IDENTIFICATION</scope>
</reference>
<accession>A0A7M7K543</accession>
<keyword evidence="1" id="KW-0732">Signal</keyword>
<dbReference type="InParanoid" id="A0A7M7K543"/>
<dbReference type="EnsemblMetazoa" id="XM_022805122">
    <property type="protein sequence ID" value="XP_022660857"/>
    <property type="gene ID" value="LOC111250227"/>
</dbReference>
<name>A0A7M7K543_VARDE</name>
<proteinExistence type="predicted"/>
<sequence>MTTMAYMIKIVLFCAAAACAFGQEVLVPGGGFVEGGAADTRADSFVEVQEKFDEKESIDTSFGGLGSSGLGGGYGGYGGGYGGLGGFGYDASYGEQYESVKKAGSYGNYGGYNTGGYGLYGR</sequence>
<feature type="signal peptide" evidence="1">
    <location>
        <begin position="1"/>
        <end position="22"/>
    </location>
</feature>
<evidence type="ECO:0000313" key="3">
    <source>
        <dbReference type="Proteomes" id="UP000594260"/>
    </source>
</evidence>
<keyword evidence="3" id="KW-1185">Reference proteome</keyword>
<dbReference type="KEGG" id="vde:111250227"/>
<dbReference type="Proteomes" id="UP000594260">
    <property type="component" value="Unplaced"/>
</dbReference>
<dbReference type="AlphaFoldDB" id="A0A7M7K543"/>
<feature type="chain" id="PRO_5029805990" evidence="1">
    <location>
        <begin position="23"/>
        <end position="122"/>
    </location>
</feature>
<protein>
    <submittedName>
        <fullName evidence="2">Uncharacterized protein</fullName>
    </submittedName>
</protein>
<organism evidence="2 3">
    <name type="scientific">Varroa destructor</name>
    <name type="common">Honeybee mite</name>
    <dbReference type="NCBI Taxonomy" id="109461"/>
    <lineage>
        <taxon>Eukaryota</taxon>
        <taxon>Metazoa</taxon>
        <taxon>Ecdysozoa</taxon>
        <taxon>Arthropoda</taxon>
        <taxon>Chelicerata</taxon>
        <taxon>Arachnida</taxon>
        <taxon>Acari</taxon>
        <taxon>Parasitiformes</taxon>
        <taxon>Mesostigmata</taxon>
        <taxon>Gamasina</taxon>
        <taxon>Dermanyssoidea</taxon>
        <taxon>Varroidae</taxon>
        <taxon>Varroa</taxon>
    </lineage>
</organism>
<evidence type="ECO:0000313" key="2">
    <source>
        <dbReference type="EnsemblMetazoa" id="XP_022660857"/>
    </source>
</evidence>
<evidence type="ECO:0000256" key="1">
    <source>
        <dbReference type="SAM" id="SignalP"/>
    </source>
</evidence>
<dbReference type="RefSeq" id="XP_022660857.1">
    <property type="nucleotide sequence ID" value="XM_022805122.1"/>
</dbReference>